<evidence type="ECO:0000313" key="4">
    <source>
        <dbReference type="Proteomes" id="UP000023152"/>
    </source>
</evidence>
<evidence type="ECO:0000256" key="2">
    <source>
        <dbReference type="SAM" id="Phobius"/>
    </source>
</evidence>
<dbReference type="EMBL" id="ASPP01022787">
    <property type="protein sequence ID" value="ETO11095.1"/>
    <property type="molecule type" value="Genomic_DNA"/>
</dbReference>
<evidence type="ECO:0000313" key="3">
    <source>
        <dbReference type="EMBL" id="ETO11095.1"/>
    </source>
</evidence>
<protein>
    <submittedName>
        <fullName evidence="3">Uncharacterized protein</fullName>
    </submittedName>
</protein>
<proteinExistence type="predicted"/>
<keyword evidence="2" id="KW-0812">Transmembrane</keyword>
<gene>
    <name evidence="3" type="ORF">RFI_26284</name>
</gene>
<evidence type="ECO:0000256" key="1">
    <source>
        <dbReference type="SAM" id="MobiDB-lite"/>
    </source>
</evidence>
<keyword evidence="4" id="KW-1185">Reference proteome</keyword>
<keyword evidence="2" id="KW-0472">Membrane</keyword>
<dbReference type="Proteomes" id="UP000023152">
    <property type="component" value="Unassembled WGS sequence"/>
</dbReference>
<comment type="caution">
    <text evidence="3">The sequence shown here is derived from an EMBL/GenBank/DDBJ whole genome shotgun (WGS) entry which is preliminary data.</text>
</comment>
<organism evidence="3 4">
    <name type="scientific">Reticulomyxa filosa</name>
    <dbReference type="NCBI Taxonomy" id="46433"/>
    <lineage>
        <taxon>Eukaryota</taxon>
        <taxon>Sar</taxon>
        <taxon>Rhizaria</taxon>
        <taxon>Retaria</taxon>
        <taxon>Foraminifera</taxon>
        <taxon>Monothalamids</taxon>
        <taxon>Reticulomyxidae</taxon>
        <taxon>Reticulomyxa</taxon>
    </lineage>
</organism>
<sequence>MSSCGDLPMTASSQKLLSVSKFDKRLQKHVSDIFGCDNEKDYRDHVNRFCEFCCKNELYYLRARFLFLEIYIYMHMYMYTYVYMFNCNVNANRRLLCDWRRNNSQSAFGWNIAIVVDSHRVIQLHRSGFITVADLSKIYDLCQESEMRESEKRENGEDEHEWNRNGNRNGDGDRDKDKYREEEKEKPADVEQTQINIDFLQQPLMIEYLYNGIFKPPVRALSKQILHKYIYLLAYALCQSKTNINNGHNNGMILSNAIKEQRNELINDLTNISTQICHDKNYD</sequence>
<feature type="non-terminal residue" evidence="3">
    <location>
        <position position="283"/>
    </location>
</feature>
<feature type="compositionally biased region" description="Basic and acidic residues" evidence="1">
    <location>
        <begin position="170"/>
        <end position="189"/>
    </location>
</feature>
<name>X6MDH1_RETFI</name>
<feature type="transmembrane region" description="Helical" evidence="2">
    <location>
        <begin position="65"/>
        <end position="84"/>
    </location>
</feature>
<accession>X6MDH1</accession>
<keyword evidence="2" id="KW-1133">Transmembrane helix</keyword>
<feature type="region of interest" description="Disordered" evidence="1">
    <location>
        <begin position="149"/>
        <end position="191"/>
    </location>
</feature>
<dbReference type="AlphaFoldDB" id="X6MDH1"/>
<reference evidence="3 4" key="1">
    <citation type="journal article" date="2013" name="Curr. Biol.">
        <title>The Genome of the Foraminiferan Reticulomyxa filosa.</title>
        <authorList>
            <person name="Glockner G."/>
            <person name="Hulsmann N."/>
            <person name="Schleicher M."/>
            <person name="Noegel A.A."/>
            <person name="Eichinger L."/>
            <person name="Gallinger C."/>
            <person name="Pawlowski J."/>
            <person name="Sierra R."/>
            <person name="Euteneuer U."/>
            <person name="Pillet L."/>
            <person name="Moustafa A."/>
            <person name="Platzer M."/>
            <person name="Groth M."/>
            <person name="Szafranski K."/>
            <person name="Schliwa M."/>
        </authorList>
    </citation>
    <scope>NUCLEOTIDE SEQUENCE [LARGE SCALE GENOMIC DNA]</scope>
</reference>